<dbReference type="EMBL" id="CP011110">
    <property type="protein sequence ID" value="AKA25669.1"/>
    <property type="molecule type" value="Genomic_DNA"/>
</dbReference>
<dbReference type="RefSeq" id="WP_045884599.1">
    <property type="nucleotide sequence ID" value="NZ_CP011110.1"/>
</dbReference>
<dbReference type="GO" id="GO:0016616">
    <property type="term" value="F:oxidoreductase activity, acting on the CH-OH group of donors, NAD or NADP as acceptor"/>
    <property type="evidence" value="ECO:0007669"/>
    <property type="project" value="TreeGrafter"/>
</dbReference>
<dbReference type="PANTHER" id="PTHR42760:SF133">
    <property type="entry name" value="3-OXOACYL-[ACYL-CARRIER-PROTEIN] REDUCTASE"/>
    <property type="match status" value="1"/>
</dbReference>
<dbReference type="Pfam" id="PF13561">
    <property type="entry name" value="adh_short_C2"/>
    <property type="match status" value="1"/>
</dbReference>
<evidence type="ECO:0000313" key="4">
    <source>
        <dbReference type="Proteomes" id="UP000032748"/>
    </source>
</evidence>
<dbReference type="NCBIfam" id="NF005559">
    <property type="entry name" value="PRK07231.1"/>
    <property type="match status" value="1"/>
</dbReference>
<dbReference type="OrthoDB" id="9803333at2"/>
<reference evidence="3 4" key="1">
    <citation type="journal article" date="2015" name="Mol. Plant Microbe Interact.">
        <title>Comparative Genomic Analysis of Pseudomonas chlororaphis PCL1606 Reveals New Insight into Antifungal Compounds Involved in Biocontrol.</title>
        <authorList>
            <person name="Calderon C.E."/>
            <person name="Ramos C."/>
            <person name="de Vicente A."/>
            <person name="Cazorla F.M."/>
        </authorList>
    </citation>
    <scope>NUCLEOTIDE SEQUENCE [LARGE SCALE GENOMIC DNA]</scope>
    <source>
        <strain evidence="3 4">PCL1606</strain>
    </source>
</reference>
<keyword evidence="2" id="KW-0560">Oxidoreductase</keyword>
<dbReference type="PROSITE" id="PS00061">
    <property type="entry name" value="ADH_SHORT"/>
    <property type="match status" value="1"/>
</dbReference>
<dbReference type="SUPFAM" id="SSF51735">
    <property type="entry name" value="NAD(P)-binding Rossmann-fold domains"/>
    <property type="match status" value="1"/>
</dbReference>
<evidence type="ECO:0000256" key="2">
    <source>
        <dbReference type="ARBA" id="ARBA00023002"/>
    </source>
</evidence>
<dbReference type="InterPro" id="IPR036291">
    <property type="entry name" value="NAD(P)-bd_dom_sf"/>
</dbReference>
<dbReference type="CDD" id="cd05233">
    <property type="entry name" value="SDR_c"/>
    <property type="match status" value="1"/>
</dbReference>
<dbReference type="PRINTS" id="PR00081">
    <property type="entry name" value="GDHRDH"/>
</dbReference>
<dbReference type="PANTHER" id="PTHR42760">
    <property type="entry name" value="SHORT-CHAIN DEHYDROGENASES/REDUCTASES FAMILY MEMBER"/>
    <property type="match status" value="1"/>
</dbReference>
<proteinExistence type="inferred from homology"/>
<dbReference type="NCBIfam" id="NF005469">
    <property type="entry name" value="PRK07063.1"/>
    <property type="match status" value="1"/>
</dbReference>
<accession>A0A0D5Y3W5</accession>
<organism evidence="3 4">
    <name type="scientific">Pseudomonas chlororaphis</name>
    <dbReference type="NCBI Taxonomy" id="587753"/>
    <lineage>
        <taxon>Bacteria</taxon>
        <taxon>Pseudomonadati</taxon>
        <taxon>Pseudomonadota</taxon>
        <taxon>Gammaproteobacteria</taxon>
        <taxon>Pseudomonadales</taxon>
        <taxon>Pseudomonadaceae</taxon>
        <taxon>Pseudomonas</taxon>
    </lineage>
</organism>
<name>A0A0D5Y3W5_9PSED</name>
<comment type="similarity">
    <text evidence="1">Belongs to the short-chain dehydrogenases/reductases (SDR) family.</text>
</comment>
<protein>
    <submittedName>
        <fullName evidence="3">Short-chain dehydrogenase</fullName>
    </submittedName>
</protein>
<dbReference type="Gene3D" id="3.40.50.720">
    <property type="entry name" value="NAD(P)-binding Rossmann-like Domain"/>
    <property type="match status" value="1"/>
</dbReference>
<sequence length="272" mass="29758">MAQALSLPEVPAPKYGDRLQNKVVIVTGAAQGIGEAIVACFQAQQARLVIADIQGEKVEQVAAHWRDRGAQVYAQALDVSVREQWRAVVDLAIARFGRVDVLVNCAGVNVFRDPLAMTDEDWRRCFAIDLDGAWFGCREVLPHMIEQGAGNIINIASTHSSHIIPGCFPYPVAKHGLLGLTRALGIEYAPQGIRVNAIAPGYIETQLNVDYWNGFPDPQAERQRALDLHPPRRIGQPVEVAMTALFLATDEAPFINAACLMIDGGRSVLYHD</sequence>
<dbReference type="InterPro" id="IPR020904">
    <property type="entry name" value="Sc_DH/Rdtase_CS"/>
</dbReference>
<evidence type="ECO:0000313" key="3">
    <source>
        <dbReference type="EMBL" id="AKA25669.1"/>
    </source>
</evidence>
<dbReference type="PRINTS" id="PR00080">
    <property type="entry name" value="SDRFAMILY"/>
</dbReference>
<dbReference type="PATRIC" id="fig|587753.10.peg.4217"/>
<dbReference type="FunFam" id="3.40.50.720:FF:000084">
    <property type="entry name" value="Short-chain dehydrogenase reductase"/>
    <property type="match status" value="1"/>
</dbReference>
<gene>
    <name evidence="3" type="ORF">PCL1606_42220</name>
</gene>
<dbReference type="Proteomes" id="UP000032748">
    <property type="component" value="Chromosome"/>
</dbReference>
<dbReference type="AlphaFoldDB" id="A0A0D5Y3W5"/>
<evidence type="ECO:0000256" key="1">
    <source>
        <dbReference type="ARBA" id="ARBA00006484"/>
    </source>
</evidence>
<dbReference type="KEGG" id="pcz:PCL1606_42220"/>
<dbReference type="InterPro" id="IPR002347">
    <property type="entry name" value="SDR_fam"/>
</dbReference>